<sequence>MPDALLTALRENNDKWLAGEPAENMGSCGLALVVRALLIHIEAAEDKASEGEQE</sequence>
<dbReference type="AlphaFoldDB" id="X0V9Y0"/>
<organism evidence="1">
    <name type="scientific">marine sediment metagenome</name>
    <dbReference type="NCBI Taxonomy" id="412755"/>
    <lineage>
        <taxon>unclassified sequences</taxon>
        <taxon>metagenomes</taxon>
        <taxon>ecological metagenomes</taxon>
    </lineage>
</organism>
<dbReference type="EMBL" id="BARS01028408">
    <property type="protein sequence ID" value="GAG08147.1"/>
    <property type="molecule type" value="Genomic_DNA"/>
</dbReference>
<evidence type="ECO:0000313" key="1">
    <source>
        <dbReference type="EMBL" id="GAG08147.1"/>
    </source>
</evidence>
<reference evidence="1" key="1">
    <citation type="journal article" date="2014" name="Front. Microbiol.">
        <title>High frequency of phylogenetically diverse reductive dehalogenase-homologous genes in deep subseafloor sedimentary metagenomes.</title>
        <authorList>
            <person name="Kawai M."/>
            <person name="Futagami T."/>
            <person name="Toyoda A."/>
            <person name="Takaki Y."/>
            <person name="Nishi S."/>
            <person name="Hori S."/>
            <person name="Arai W."/>
            <person name="Tsubouchi T."/>
            <person name="Morono Y."/>
            <person name="Uchiyama I."/>
            <person name="Ito T."/>
            <person name="Fujiyama A."/>
            <person name="Inagaki F."/>
            <person name="Takami H."/>
        </authorList>
    </citation>
    <scope>NUCLEOTIDE SEQUENCE</scope>
    <source>
        <strain evidence="1">Expedition CK06-06</strain>
    </source>
</reference>
<comment type="caution">
    <text evidence="1">The sequence shown here is derived from an EMBL/GenBank/DDBJ whole genome shotgun (WGS) entry which is preliminary data.</text>
</comment>
<accession>X0V9Y0</accession>
<gene>
    <name evidence="1" type="ORF">S01H1_44534</name>
</gene>
<protein>
    <submittedName>
        <fullName evidence="1">Uncharacterized protein</fullName>
    </submittedName>
</protein>
<name>X0V9Y0_9ZZZZ</name>
<proteinExistence type="predicted"/>